<dbReference type="AlphaFoldDB" id="A0AAV2I314"/>
<feature type="region of interest" description="Disordered" evidence="1">
    <location>
        <begin position="183"/>
        <end position="212"/>
    </location>
</feature>
<comment type="caution">
    <text evidence="2">The sequence shown here is derived from an EMBL/GenBank/DDBJ whole genome shotgun (WGS) entry which is preliminary data.</text>
</comment>
<sequence>MRGTSSPDTDHDCRSPGLVQQYHHHAMINHAQPGSPPPPMLVSASYLNSQNQSLMSGSTTHLVSSGMVLGQPMYLTNDQHLCRSDHGSVVEDLSAQHRIPSDLAHHGGNIQELTAAQLSVFDQQLAQQLVEMSSHSTLTMLTNVGSGSGSGKTGKEKDNGAMIYSSHQDIIHQYQQARRQNLENHNNNNNNSSSNNNNIQHHHDNGHVRKRE</sequence>
<feature type="compositionally biased region" description="Basic and acidic residues" evidence="1">
    <location>
        <begin position="201"/>
        <end position="212"/>
    </location>
</feature>
<feature type="compositionally biased region" description="Low complexity" evidence="1">
    <location>
        <begin position="184"/>
        <end position="198"/>
    </location>
</feature>
<protein>
    <submittedName>
        <fullName evidence="2">Uncharacterized protein</fullName>
    </submittedName>
</protein>
<dbReference type="EMBL" id="CAXITT010000405">
    <property type="protein sequence ID" value="CAL1540901.1"/>
    <property type="molecule type" value="Genomic_DNA"/>
</dbReference>
<evidence type="ECO:0000313" key="2">
    <source>
        <dbReference type="EMBL" id="CAL1540901.1"/>
    </source>
</evidence>
<dbReference type="Proteomes" id="UP001497497">
    <property type="component" value="Unassembled WGS sequence"/>
</dbReference>
<reference evidence="2 3" key="1">
    <citation type="submission" date="2024-04" db="EMBL/GenBank/DDBJ databases">
        <authorList>
            <consortium name="Genoscope - CEA"/>
            <person name="William W."/>
        </authorList>
    </citation>
    <scope>NUCLEOTIDE SEQUENCE [LARGE SCALE GENOMIC DNA]</scope>
</reference>
<evidence type="ECO:0000313" key="3">
    <source>
        <dbReference type="Proteomes" id="UP001497497"/>
    </source>
</evidence>
<keyword evidence="3" id="KW-1185">Reference proteome</keyword>
<feature type="non-terminal residue" evidence="2">
    <location>
        <position position="212"/>
    </location>
</feature>
<evidence type="ECO:0000256" key="1">
    <source>
        <dbReference type="SAM" id="MobiDB-lite"/>
    </source>
</evidence>
<accession>A0AAV2I314</accession>
<proteinExistence type="predicted"/>
<organism evidence="2 3">
    <name type="scientific">Lymnaea stagnalis</name>
    <name type="common">Great pond snail</name>
    <name type="synonym">Helix stagnalis</name>
    <dbReference type="NCBI Taxonomy" id="6523"/>
    <lineage>
        <taxon>Eukaryota</taxon>
        <taxon>Metazoa</taxon>
        <taxon>Spiralia</taxon>
        <taxon>Lophotrochozoa</taxon>
        <taxon>Mollusca</taxon>
        <taxon>Gastropoda</taxon>
        <taxon>Heterobranchia</taxon>
        <taxon>Euthyneura</taxon>
        <taxon>Panpulmonata</taxon>
        <taxon>Hygrophila</taxon>
        <taxon>Lymnaeoidea</taxon>
        <taxon>Lymnaeidae</taxon>
        <taxon>Lymnaea</taxon>
    </lineage>
</organism>
<gene>
    <name evidence="2" type="ORF">GSLYS_00014550001</name>
</gene>
<name>A0AAV2I314_LYMST</name>